<dbReference type="SUPFAM" id="SSF118116">
    <property type="entry name" value="DNA mismatch repair protein MutL"/>
    <property type="match status" value="1"/>
</dbReference>
<dbReference type="InterPro" id="IPR037198">
    <property type="entry name" value="MutL_C_sf"/>
</dbReference>
<dbReference type="PANTHER" id="PTHR10073:SF47">
    <property type="entry name" value="DNA MISMATCH REPAIR PROTEIN MLH3"/>
    <property type="match status" value="1"/>
</dbReference>
<dbReference type="GO" id="GO:0006298">
    <property type="term" value="P:mismatch repair"/>
    <property type="evidence" value="ECO:0007669"/>
    <property type="project" value="InterPro"/>
</dbReference>
<keyword evidence="3" id="KW-1185">Reference proteome</keyword>
<evidence type="ECO:0000313" key="2">
    <source>
        <dbReference type="EMBL" id="RCI01966.1"/>
    </source>
</evidence>
<dbReference type="GO" id="GO:0032300">
    <property type="term" value="C:mismatch repair complex"/>
    <property type="evidence" value="ECO:0007669"/>
    <property type="project" value="InterPro"/>
</dbReference>
<dbReference type="AlphaFoldDB" id="A0A367KID2"/>
<dbReference type="PANTHER" id="PTHR10073">
    <property type="entry name" value="DNA MISMATCH REPAIR PROTEIN MLH, PMS, MUTL"/>
    <property type="match status" value="1"/>
</dbReference>
<feature type="domain" description="MutL C-terminal dimerisation" evidence="1">
    <location>
        <begin position="90"/>
        <end position="217"/>
    </location>
</feature>
<name>A0A367KID2_RHIST</name>
<dbReference type="EMBL" id="PJQM01001591">
    <property type="protein sequence ID" value="RCI01966.1"/>
    <property type="molecule type" value="Genomic_DNA"/>
</dbReference>
<dbReference type="InterPro" id="IPR014790">
    <property type="entry name" value="MutL_C"/>
</dbReference>
<sequence length="257" mass="29511">SDFFNWWDPSQEKLVYIDSKTGNTYNSISHDSHTEKGHQNKIDRSRLKRAKITQGNNVLNETKAISNWLVPPSLGIPNKLSKHDLQHVRVLGQVDKKYIAVKLLNNNLVMIDQHAADERVKLEELLKTDVPWQVSVLEPTIPVQLDSLAEYQIVTSDRTLKCLKMWGIHITATTNSTTSRSRFFSTTVNEPERAYRVYVTQLPSVIVDRCIMNHTLLKQVICDYAYWMMEQRDEATLVKTCPKGVVEILKSKACRSN</sequence>
<comment type="caution">
    <text evidence="2">The sequence shown here is derived from an EMBL/GenBank/DDBJ whole genome shotgun (WGS) entry which is preliminary data.</text>
</comment>
<gene>
    <name evidence="2" type="primary">MLH3</name>
    <name evidence="2" type="ORF">CU098_012042</name>
</gene>
<protein>
    <submittedName>
        <fullName evidence="2">DNA mismatch repair protein</fullName>
    </submittedName>
</protein>
<dbReference type="GO" id="GO:0140664">
    <property type="term" value="F:ATP-dependent DNA damage sensor activity"/>
    <property type="evidence" value="ECO:0007669"/>
    <property type="project" value="InterPro"/>
</dbReference>
<dbReference type="SMART" id="SM00853">
    <property type="entry name" value="MutL_C"/>
    <property type="match status" value="1"/>
</dbReference>
<dbReference type="InterPro" id="IPR038973">
    <property type="entry name" value="MutL/Mlh/Pms-like"/>
</dbReference>
<evidence type="ECO:0000259" key="1">
    <source>
        <dbReference type="SMART" id="SM00853"/>
    </source>
</evidence>
<organism evidence="2 3">
    <name type="scientific">Rhizopus stolonifer</name>
    <name type="common">Rhizopus nigricans</name>
    <dbReference type="NCBI Taxonomy" id="4846"/>
    <lineage>
        <taxon>Eukaryota</taxon>
        <taxon>Fungi</taxon>
        <taxon>Fungi incertae sedis</taxon>
        <taxon>Mucoromycota</taxon>
        <taxon>Mucoromycotina</taxon>
        <taxon>Mucoromycetes</taxon>
        <taxon>Mucorales</taxon>
        <taxon>Mucorineae</taxon>
        <taxon>Rhizopodaceae</taxon>
        <taxon>Rhizopus</taxon>
    </lineage>
</organism>
<accession>A0A367KID2</accession>
<dbReference type="GO" id="GO:0005524">
    <property type="term" value="F:ATP binding"/>
    <property type="evidence" value="ECO:0007669"/>
    <property type="project" value="InterPro"/>
</dbReference>
<evidence type="ECO:0000313" key="3">
    <source>
        <dbReference type="Proteomes" id="UP000253551"/>
    </source>
</evidence>
<proteinExistence type="predicted"/>
<dbReference type="InterPro" id="IPR042120">
    <property type="entry name" value="MutL_C_dimsub"/>
</dbReference>
<feature type="non-terminal residue" evidence="2">
    <location>
        <position position="1"/>
    </location>
</feature>
<dbReference type="Pfam" id="PF08676">
    <property type="entry name" value="MutL_C"/>
    <property type="match status" value="1"/>
</dbReference>
<reference evidence="2 3" key="1">
    <citation type="journal article" date="2018" name="G3 (Bethesda)">
        <title>Phylogenetic and Phylogenomic Definition of Rhizopus Species.</title>
        <authorList>
            <person name="Gryganskyi A.P."/>
            <person name="Golan J."/>
            <person name="Dolatabadi S."/>
            <person name="Mondo S."/>
            <person name="Robb S."/>
            <person name="Idnurm A."/>
            <person name="Muszewska A."/>
            <person name="Steczkiewicz K."/>
            <person name="Masonjones S."/>
            <person name="Liao H.L."/>
            <person name="Gajdeczka M.T."/>
            <person name="Anike F."/>
            <person name="Vuek A."/>
            <person name="Anishchenko I.M."/>
            <person name="Voigt K."/>
            <person name="de Hoog G.S."/>
            <person name="Smith M.E."/>
            <person name="Heitman J."/>
            <person name="Vilgalys R."/>
            <person name="Stajich J.E."/>
        </authorList>
    </citation>
    <scope>NUCLEOTIDE SEQUENCE [LARGE SCALE GENOMIC DNA]</scope>
    <source>
        <strain evidence="2 3">LSU 92-RS-03</strain>
    </source>
</reference>
<dbReference type="OrthoDB" id="429932at2759"/>
<dbReference type="Gene3D" id="3.30.1540.20">
    <property type="entry name" value="MutL, C-terminal domain, dimerisation subdomain"/>
    <property type="match status" value="1"/>
</dbReference>
<dbReference type="Proteomes" id="UP000253551">
    <property type="component" value="Unassembled WGS sequence"/>
</dbReference>
<dbReference type="STRING" id="4846.A0A367KID2"/>
<dbReference type="GO" id="GO:0016887">
    <property type="term" value="F:ATP hydrolysis activity"/>
    <property type="evidence" value="ECO:0007669"/>
    <property type="project" value="InterPro"/>
</dbReference>